<dbReference type="AlphaFoldDB" id="A0A9X0DCP5"/>
<sequence>MLLESIGLGRSHHRDSRHALSHLSNRQGSTSGCYDIRHEKNGVHWEGCPSFNPNSRQLTTRDQLSMNRIRNSGRGIPILGDPTSSLGLPLLQRNHSSPGERYMEGSGGIEALAIGGIGPRSRSIGQNPGGLEALRLGNQDPRNRNSSLDNPYPAGLEHFEKIDRRRWQSPLRSNEYAAFDQVMDRNMTPRSPNRGIPNSSRQYPLEETYPNPRMQPRYHSPRIPIPPPQFQDLGPGPPEFVKAPEHQAALYYPNSPRSSHRSTPRMMYNEMTTGSPRAHHNTIQQSPNPLMYGEMDSPLTSSRYGSIHSPLGSGSSADLRREMGIELREMGREGMTPFATYDTGNRNHRGGHDRRVDTNYQSPYVEDWVSEVGIGMGQDEMMPRQAAMEGGGLGFFYDETVGKDDGYRRSRLM</sequence>
<protein>
    <submittedName>
        <fullName evidence="2">Uncharacterized protein</fullName>
    </submittedName>
</protein>
<accession>A0A9X0DCP5</accession>
<comment type="caution">
    <text evidence="2">The sequence shown here is derived from an EMBL/GenBank/DDBJ whole genome shotgun (WGS) entry which is preliminary data.</text>
</comment>
<evidence type="ECO:0000313" key="3">
    <source>
        <dbReference type="Proteomes" id="UP001152300"/>
    </source>
</evidence>
<feature type="compositionally biased region" description="Basic residues" evidence="1">
    <location>
        <begin position="10"/>
        <end position="20"/>
    </location>
</feature>
<name>A0A9X0DCP5_9HELO</name>
<feature type="region of interest" description="Disordered" evidence="1">
    <location>
        <begin position="123"/>
        <end position="154"/>
    </location>
</feature>
<evidence type="ECO:0000313" key="2">
    <source>
        <dbReference type="EMBL" id="KAJ8057979.1"/>
    </source>
</evidence>
<feature type="region of interest" description="Disordered" evidence="1">
    <location>
        <begin position="337"/>
        <end position="358"/>
    </location>
</feature>
<feature type="compositionally biased region" description="Polar residues" evidence="1">
    <location>
        <begin position="22"/>
        <end position="31"/>
    </location>
</feature>
<evidence type="ECO:0000256" key="1">
    <source>
        <dbReference type="SAM" id="MobiDB-lite"/>
    </source>
</evidence>
<dbReference type="OrthoDB" id="3506445at2759"/>
<gene>
    <name evidence="2" type="ORF">OCU04_013152</name>
</gene>
<feature type="region of interest" description="Disordered" evidence="1">
    <location>
        <begin position="1"/>
        <end position="31"/>
    </location>
</feature>
<feature type="compositionally biased region" description="Polar residues" evidence="1">
    <location>
        <begin position="188"/>
        <end position="202"/>
    </location>
</feature>
<organism evidence="2 3">
    <name type="scientific">Sclerotinia nivalis</name>
    <dbReference type="NCBI Taxonomy" id="352851"/>
    <lineage>
        <taxon>Eukaryota</taxon>
        <taxon>Fungi</taxon>
        <taxon>Dikarya</taxon>
        <taxon>Ascomycota</taxon>
        <taxon>Pezizomycotina</taxon>
        <taxon>Leotiomycetes</taxon>
        <taxon>Helotiales</taxon>
        <taxon>Sclerotiniaceae</taxon>
        <taxon>Sclerotinia</taxon>
    </lineage>
</organism>
<reference evidence="2" key="1">
    <citation type="submission" date="2022-11" db="EMBL/GenBank/DDBJ databases">
        <title>Genome Resource of Sclerotinia nivalis Strain SnTB1, a Plant Pathogen Isolated from American Ginseng.</title>
        <authorList>
            <person name="Fan S."/>
        </authorList>
    </citation>
    <scope>NUCLEOTIDE SEQUENCE</scope>
    <source>
        <strain evidence="2">SnTB1</strain>
    </source>
</reference>
<keyword evidence="3" id="KW-1185">Reference proteome</keyword>
<dbReference type="Proteomes" id="UP001152300">
    <property type="component" value="Unassembled WGS sequence"/>
</dbReference>
<dbReference type="EMBL" id="JAPEIS010000018">
    <property type="protein sequence ID" value="KAJ8057979.1"/>
    <property type="molecule type" value="Genomic_DNA"/>
</dbReference>
<feature type="region of interest" description="Disordered" evidence="1">
    <location>
        <begin position="178"/>
        <end position="205"/>
    </location>
</feature>
<proteinExistence type="predicted"/>